<reference evidence="4" key="2">
    <citation type="submission" date="2013-10" db="EMBL/GenBank/DDBJ databases">
        <authorList>
            <person name="Aslett M."/>
        </authorList>
    </citation>
    <scope>NUCLEOTIDE SEQUENCE [LARGE SCALE GENOMIC DNA]</scope>
    <source>
        <strain evidence="4">Houghton</strain>
    </source>
</reference>
<accession>U6JUF2</accession>
<dbReference type="OrthoDB" id="347825at2759"/>
<feature type="region of interest" description="Disordered" evidence="2">
    <location>
        <begin position="1682"/>
        <end position="1800"/>
    </location>
</feature>
<feature type="region of interest" description="Disordered" evidence="2">
    <location>
        <begin position="1207"/>
        <end position="1227"/>
    </location>
</feature>
<dbReference type="Gene3D" id="1.20.58.2220">
    <property type="entry name" value="Formin, FH2 domain"/>
    <property type="match status" value="1"/>
</dbReference>
<feature type="transmembrane region" description="Helical" evidence="3">
    <location>
        <begin position="374"/>
        <end position="403"/>
    </location>
</feature>
<dbReference type="SUPFAM" id="SSF101447">
    <property type="entry name" value="Formin homology 2 domain (FH2 domain)"/>
    <property type="match status" value="1"/>
</dbReference>
<feature type="compositionally biased region" description="Low complexity" evidence="2">
    <location>
        <begin position="632"/>
        <end position="643"/>
    </location>
</feature>
<dbReference type="RefSeq" id="XP_013351613.1">
    <property type="nucleotide sequence ID" value="XM_013496159.1"/>
</dbReference>
<dbReference type="EMBL" id="HG681699">
    <property type="protein sequence ID" value="CDJ29039.1"/>
    <property type="molecule type" value="Genomic_DNA"/>
</dbReference>
<sequence>MQANVYAHRVVSSIPATGSDEKSSKVEPEASFVAAADVAARGVPSSTKHPLQEVPDSPAGLPGVLPGKALKHADGIKDIPQDGGCNSPPADTECSNDKPGQHHIGLQQLALQAALLLVSWVFLALIQANGRPTEGRKEPEQGRLSALFGHLRSRCWSRLPLRYWHCAFYLLLLLAAFWAASVVWEDSQEGLQVLQGGGGTPLPSSQTWMGGGLPPLLLNSDSPQHVKIAATAVARGREASDQLLWLLHSAAQQQFGRVLLWLRALTLWLNSFLLQPFVALLRHTGVLASVNGTCSVSDAPEAASDSWDSQAPRTLFCVVTGQKVALAGKRGRLCGASLAGFAAFKHLLFVWGIGQGGSLTRPWGESLAVACKSSLTAFAVAFVLLALLWCAAAVVARCVALVGSVWGRLLGRRPVAAASSRQRKAKDCSTDGHSSRIDTGSCRGAAWLEILAACLTCWVLLLSDREFVMFTWTTLQPLRLSVLSTVLLLRLPSSQVAALLTWPPPLREPALVLQRSQPLKIIDPVAVGSMLGCVLAAAVLRLVLLLMAKLGGLVKSNFTPSCTAQADGDLRLLGVSRGQWAGAKLKEETRAQAAKTPLEGHSNNSPRILPDKPHADFRRVFTAAEEALRGKQQQSQHQNQLRHGQQDGEDIAKDVQQRGPEAAQQQTSVFFEQLQAAQKQVEELQRQLLGVQSQLLEMQQKRDSEAAAYLERQQQLEAEAALWRGKEEEARAEHARLKADIAEAARSLESLREAHRAQQQQASATQAEDKAQINCMKQLLQKQAEDMANKTAEINELREKLAQALSVASGITKGIRQQVEIDAKTVSMHKMHLSTIVSRTFPKLSHASDTAGSGNASTYTEQHAKHTSGDTVASGDDPPLLEDPRYMDASPKRSTGTFRRAELKEALSKDESRKLEEALNTISKCIFPLGTVLKYLELPQATLDAARQLLGTTKHYTGDSGMLHEILARTSACTWKGDVEALATVLAALGRAWPSEESCERLLQRKSDAHLLSAVEQKFLPLAVVPRGRQRVTIVQFVVGLHAQWQAACRRLKRLEEAIGLLQRSSVLRILCETCVALHDEMKRAFTSEGFQDAVGTVAEQETKGATVPTASARSCARIWETRESRDDALRRFKVWKDNGDFNFACLKNAADICPPRLQGLSLLHHILSLAETAASGNAAANGGEAERDGTLPQRLKLEIYGDISPPLSSSPLGDSKSNAVSPASCPSTAPASTHRCDCRICQDADLAPHGPLRDWRRQLRMMRQEQMFKTSSRKTFSPATDSPHSQSPTAATAGKEQDTRSASDGLGVAIAIVTLYCDDLTGEQNELADMGRQLQQQVANQCCGGLQRGGLLDVGSAASQTASRASSVSPGTGGGGSASIRRVHAPPAAEAASVPGHVPTETERGLDLACQILKSVHAAVPLLTDAWSDLRNIQKGSTFSVMSGTLELSPPKGGATNKTGFSKPSQLPEEARPLRALVTTAKNAAVAAESAVKAQGAARRVDASESAAQPPRNLRQDQISRLTGLAAVKHLNLETTDGSSRGSERSIPCPTLLTTQTTSGQLTKGSRSRQPNTTLPAPSKPARRIGAGSGSSTSDSPAHGRRALAQLRNWSGGSAAPPPRQMHGLIGRYNTQPADAPASQLARAGGKHQTGAPVFAPPLHLSSMTNDLQRRASGMRGVLNRPAFDGINPPPRQEAADAASTASMVSGGTSAAQRLPPAEPAAVVSLEPSAAQSDNGQSSPSPCLLECLENHFEPGGPGEGSQSSAPTESQQAQQRRLLDSPASGSGSNFGTRASGDAAS</sequence>
<feature type="region of interest" description="Disordered" evidence="2">
    <location>
        <begin position="1449"/>
        <end position="1470"/>
    </location>
</feature>
<feature type="compositionally biased region" description="Low complexity" evidence="2">
    <location>
        <begin position="1362"/>
        <end position="1371"/>
    </location>
</feature>
<feature type="compositionally biased region" description="Polar residues" evidence="2">
    <location>
        <begin position="1762"/>
        <end position="1775"/>
    </location>
</feature>
<feature type="coiled-coil region" evidence="1">
    <location>
        <begin position="667"/>
        <end position="807"/>
    </location>
</feature>
<feature type="region of interest" description="Disordered" evidence="2">
    <location>
        <begin position="76"/>
        <end position="99"/>
    </location>
</feature>
<proteinExistence type="predicted"/>
<feature type="region of interest" description="Disordered" evidence="2">
    <location>
        <begin position="1534"/>
        <end position="1601"/>
    </location>
</feature>
<evidence type="ECO:0000256" key="3">
    <source>
        <dbReference type="SAM" id="Phobius"/>
    </source>
</evidence>
<feature type="transmembrane region" description="Helical" evidence="3">
    <location>
        <begin position="161"/>
        <end position="184"/>
    </location>
</feature>
<gene>
    <name evidence="4" type="ORF">EMH_0046390</name>
</gene>
<organism evidence="4 5">
    <name type="scientific">Eimeria mitis</name>
    <dbReference type="NCBI Taxonomy" id="44415"/>
    <lineage>
        <taxon>Eukaryota</taxon>
        <taxon>Sar</taxon>
        <taxon>Alveolata</taxon>
        <taxon>Apicomplexa</taxon>
        <taxon>Conoidasida</taxon>
        <taxon>Coccidia</taxon>
        <taxon>Eucoccidiorida</taxon>
        <taxon>Eimeriorina</taxon>
        <taxon>Eimeriidae</taxon>
        <taxon>Eimeria</taxon>
    </lineage>
</organism>
<feature type="transmembrane region" description="Helical" evidence="3">
    <location>
        <begin position="260"/>
        <end position="281"/>
    </location>
</feature>
<feature type="compositionally biased region" description="Polar residues" evidence="2">
    <location>
        <begin position="1731"/>
        <end position="1742"/>
    </location>
</feature>
<keyword evidence="3" id="KW-0812">Transmembrane</keyword>
<feature type="compositionally biased region" description="Polar residues" evidence="2">
    <location>
        <begin position="1457"/>
        <end position="1466"/>
    </location>
</feature>
<feature type="region of interest" description="Disordered" evidence="2">
    <location>
        <begin position="1497"/>
        <end position="1517"/>
    </location>
</feature>
<keyword evidence="3" id="KW-1133">Transmembrane helix</keyword>
<name>U6JUF2_9EIME</name>
<protein>
    <submittedName>
        <fullName evidence="4">Uncharacterized protein</fullName>
    </submittedName>
</protein>
<feature type="compositionally biased region" description="Polar residues" evidence="2">
    <location>
        <begin position="1701"/>
        <end position="1713"/>
    </location>
</feature>
<evidence type="ECO:0000313" key="5">
    <source>
        <dbReference type="Proteomes" id="UP000030744"/>
    </source>
</evidence>
<dbReference type="GeneID" id="25379339"/>
<dbReference type="VEuPathDB" id="ToxoDB:EMH_0046390"/>
<feature type="transmembrane region" description="Helical" evidence="3">
    <location>
        <begin position="333"/>
        <end position="354"/>
    </location>
</feature>
<dbReference type="Proteomes" id="UP000030744">
    <property type="component" value="Unassembled WGS sequence"/>
</dbReference>
<feature type="region of interest" description="Disordered" evidence="2">
    <location>
        <begin position="845"/>
        <end position="897"/>
    </location>
</feature>
<feature type="region of interest" description="Disordered" evidence="2">
    <location>
        <begin position="1268"/>
        <end position="1303"/>
    </location>
</feature>
<feature type="compositionally biased region" description="Polar residues" evidence="2">
    <location>
        <begin position="1269"/>
        <end position="1291"/>
    </location>
</feature>
<keyword evidence="3" id="KW-0472">Membrane</keyword>
<feature type="region of interest" description="Disordered" evidence="2">
    <location>
        <begin position="628"/>
        <end position="647"/>
    </location>
</feature>
<feature type="region of interest" description="Disordered" evidence="2">
    <location>
        <begin position="1362"/>
        <end position="1401"/>
    </location>
</feature>
<feature type="region of interest" description="Disordered" evidence="2">
    <location>
        <begin position="586"/>
        <end position="613"/>
    </location>
</feature>
<evidence type="ECO:0000256" key="1">
    <source>
        <dbReference type="SAM" id="Coils"/>
    </source>
</evidence>
<dbReference type="InterPro" id="IPR042201">
    <property type="entry name" value="FH2_Formin_sf"/>
</dbReference>
<keyword evidence="5" id="KW-1185">Reference proteome</keyword>
<keyword evidence="1" id="KW-0175">Coiled coil</keyword>
<feature type="compositionally biased region" description="Polar residues" evidence="2">
    <location>
        <begin position="847"/>
        <end position="861"/>
    </location>
</feature>
<feature type="compositionally biased region" description="Polar residues" evidence="2">
    <location>
        <begin position="1783"/>
        <end position="1792"/>
    </location>
</feature>
<evidence type="ECO:0000256" key="2">
    <source>
        <dbReference type="SAM" id="MobiDB-lite"/>
    </source>
</evidence>
<feature type="transmembrane region" description="Helical" evidence="3">
    <location>
        <begin position="524"/>
        <end position="548"/>
    </location>
</feature>
<feature type="compositionally biased region" description="Low complexity" evidence="2">
    <location>
        <begin position="1552"/>
        <end position="1566"/>
    </location>
</feature>
<reference evidence="4" key="1">
    <citation type="submission" date="2013-10" db="EMBL/GenBank/DDBJ databases">
        <title>Genomic analysis of the causative agents of coccidiosis in chickens.</title>
        <authorList>
            <person name="Reid A.J."/>
            <person name="Blake D."/>
            <person name="Billington K."/>
            <person name="Browne H."/>
            <person name="Dunn M."/>
            <person name="Hung S."/>
            <person name="Kawahara F."/>
            <person name="Miranda-Saavedra D."/>
            <person name="Mourier T."/>
            <person name="Nagra H."/>
            <person name="Otto T.D."/>
            <person name="Rawlings N."/>
            <person name="Sanchez A."/>
            <person name="Sanders M."/>
            <person name="Subramaniam C."/>
            <person name="Tay Y."/>
            <person name="Dear P."/>
            <person name="Doerig C."/>
            <person name="Gruber A."/>
            <person name="Parkinson J."/>
            <person name="Shirley M."/>
            <person name="Wan K.L."/>
            <person name="Berriman M."/>
            <person name="Tomley F."/>
            <person name="Pain A."/>
        </authorList>
    </citation>
    <scope>NUCLEOTIDE SEQUENCE [LARGE SCALE GENOMIC DNA]</scope>
    <source>
        <strain evidence="4">Houghton</strain>
    </source>
</reference>
<evidence type="ECO:0000313" key="4">
    <source>
        <dbReference type="EMBL" id="CDJ29039.1"/>
    </source>
</evidence>